<organism evidence="2 3">
    <name type="scientific">Dothistroma septosporum (strain NZE10 / CBS 128990)</name>
    <name type="common">Red band needle blight fungus</name>
    <name type="synonym">Mycosphaerella pini</name>
    <dbReference type="NCBI Taxonomy" id="675120"/>
    <lineage>
        <taxon>Eukaryota</taxon>
        <taxon>Fungi</taxon>
        <taxon>Dikarya</taxon>
        <taxon>Ascomycota</taxon>
        <taxon>Pezizomycotina</taxon>
        <taxon>Dothideomycetes</taxon>
        <taxon>Dothideomycetidae</taxon>
        <taxon>Mycosphaerellales</taxon>
        <taxon>Mycosphaerellaceae</taxon>
        <taxon>Dothistroma</taxon>
    </lineage>
</organism>
<evidence type="ECO:0008006" key="4">
    <source>
        <dbReference type="Google" id="ProtNLM"/>
    </source>
</evidence>
<reference evidence="3" key="1">
    <citation type="journal article" date="2012" name="PLoS Genet.">
        <title>The genomes of the fungal plant pathogens Cladosporium fulvum and Dothistroma septosporum reveal adaptation to different hosts and lifestyles but also signatures of common ancestry.</title>
        <authorList>
            <person name="de Wit P.J.G.M."/>
            <person name="van der Burgt A."/>
            <person name="Oekmen B."/>
            <person name="Stergiopoulos I."/>
            <person name="Abd-Elsalam K.A."/>
            <person name="Aerts A.L."/>
            <person name="Bahkali A.H."/>
            <person name="Beenen H.G."/>
            <person name="Chettri P."/>
            <person name="Cox M.P."/>
            <person name="Datema E."/>
            <person name="de Vries R.P."/>
            <person name="Dhillon B."/>
            <person name="Ganley A.R."/>
            <person name="Griffiths S.A."/>
            <person name="Guo Y."/>
            <person name="Hamelin R.C."/>
            <person name="Henrissat B."/>
            <person name="Kabir M.S."/>
            <person name="Jashni M.K."/>
            <person name="Kema G."/>
            <person name="Klaubauf S."/>
            <person name="Lapidus A."/>
            <person name="Levasseur A."/>
            <person name="Lindquist E."/>
            <person name="Mehrabi R."/>
            <person name="Ohm R.A."/>
            <person name="Owen T.J."/>
            <person name="Salamov A."/>
            <person name="Schwelm A."/>
            <person name="Schijlen E."/>
            <person name="Sun H."/>
            <person name="van den Burg H.A."/>
            <person name="van Ham R.C.H.J."/>
            <person name="Zhang S."/>
            <person name="Goodwin S.B."/>
            <person name="Grigoriev I.V."/>
            <person name="Collemare J."/>
            <person name="Bradshaw R.E."/>
        </authorList>
    </citation>
    <scope>NUCLEOTIDE SEQUENCE [LARGE SCALE GENOMIC DNA]</scope>
    <source>
        <strain evidence="3">NZE10 / CBS 128990</strain>
    </source>
</reference>
<evidence type="ECO:0000256" key="1">
    <source>
        <dbReference type="SAM" id="MobiDB-lite"/>
    </source>
</evidence>
<gene>
    <name evidence="2" type="ORF">DOTSEDRAFT_69792</name>
</gene>
<evidence type="ECO:0000313" key="2">
    <source>
        <dbReference type="EMBL" id="EME47977.1"/>
    </source>
</evidence>
<protein>
    <recommendedName>
        <fullName evidence="4">F-box domain-containing protein</fullName>
    </recommendedName>
</protein>
<dbReference type="HOGENOM" id="CLU_1299680_0_0_1"/>
<evidence type="ECO:0000313" key="3">
    <source>
        <dbReference type="Proteomes" id="UP000016933"/>
    </source>
</evidence>
<dbReference type="AlphaFoldDB" id="N1PX28"/>
<dbReference type="EMBL" id="KB446536">
    <property type="protein sequence ID" value="EME47977.1"/>
    <property type="molecule type" value="Genomic_DNA"/>
</dbReference>
<name>N1PX28_DOTSN</name>
<proteinExistence type="predicted"/>
<reference evidence="2 3" key="2">
    <citation type="journal article" date="2012" name="PLoS Pathog.">
        <title>Diverse lifestyles and strategies of plant pathogenesis encoded in the genomes of eighteen Dothideomycetes fungi.</title>
        <authorList>
            <person name="Ohm R.A."/>
            <person name="Feau N."/>
            <person name="Henrissat B."/>
            <person name="Schoch C.L."/>
            <person name="Horwitz B.A."/>
            <person name="Barry K.W."/>
            <person name="Condon B.J."/>
            <person name="Copeland A.C."/>
            <person name="Dhillon B."/>
            <person name="Glaser F."/>
            <person name="Hesse C.N."/>
            <person name="Kosti I."/>
            <person name="LaButti K."/>
            <person name="Lindquist E.A."/>
            <person name="Lucas S."/>
            <person name="Salamov A.A."/>
            <person name="Bradshaw R.E."/>
            <person name="Ciuffetti L."/>
            <person name="Hamelin R.C."/>
            <person name="Kema G.H.J."/>
            <person name="Lawrence C."/>
            <person name="Scott J.A."/>
            <person name="Spatafora J.W."/>
            <person name="Turgeon B.G."/>
            <person name="de Wit P.J.G.M."/>
            <person name="Zhong S."/>
            <person name="Goodwin S.B."/>
            <person name="Grigoriev I.V."/>
        </authorList>
    </citation>
    <scope>NUCLEOTIDE SEQUENCE [LARGE SCALE GENOMIC DNA]</scope>
    <source>
        <strain evidence="3">NZE10 / CBS 128990</strain>
    </source>
</reference>
<sequence>MASEPEHAVTAADKLSALPVELKTEIFNADTIWICELVSRHFRDIIEESKNEAALSKRGIDEPYMRLKSEAVALLQFSRDSPCAFIPAADAFFRHRGLALDPKIRDGEISLFAAIWEMREQHRDGDSRLEHGVRTVIKTGKLGSIIEDVLMKSRGWHSEGSYDSGFPDISRLHQSPQSERERAMDGQRGLGDEIVQSHPGPRAFPAGQALRS</sequence>
<accession>N1PX28</accession>
<dbReference type="Proteomes" id="UP000016933">
    <property type="component" value="Unassembled WGS sequence"/>
</dbReference>
<feature type="region of interest" description="Disordered" evidence="1">
    <location>
        <begin position="159"/>
        <end position="212"/>
    </location>
</feature>
<dbReference type="OrthoDB" id="10675815at2759"/>
<keyword evidence="3" id="KW-1185">Reference proteome</keyword>